<proteinExistence type="predicted"/>
<organism evidence="3 4">
    <name type="scientific">Ampelomyces quisqualis</name>
    <name type="common">Powdery mildew agent</name>
    <dbReference type="NCBI Taxonomy" id="50730"/>
    <lineage>
        <taxon>Eukaryota</taxon>
        <taxon>Fungi</taxon>
        <taxon>Dikarya</taxon>
        <taxon>Ascomycota</taxon>
        <taxon>Pezizomycotina</taxon>
        <taxon>Dothideomycetes</taxon>
        <taxon>Pleosporomycetidae</taxon>
        <taxon>Pleosporales</taxon>
        <taxon>Pleosporineae</taxon>
        <taxon>Phaeosphaeriaceae</taxon>
        <taxon>Ampelomyces</taxon>
    </lineage>
</organism>
<protein>
    <recommendedName>
        <fullName evidence="5">Histidine phosphatase superfamily</fullName>
    </recommendedName>
</protein>
<feature type="chain" id="PRO_5025523482" description="Histidine phosphatase superfamily" evidence="2">
    <location>
        <begin position="17"/>
        <end position="78"/>
    </location>
</feature>
<evidence type="ECO:0000256" key="2">
    <source>
        <dbReference type="SAM" id="SignalP"/>
    </source>
</evidence>
<evidence type="ECO:0000313" key="4">
    <source>
        <dbReference type="Proteomes" id="UP000800096"/>
    </source>
</evidence>
<feature type="signal peptide" evidence="2">
    <location>
        <begin position="1"/>
        <end position="16"/>
    </location>
</feature>
<keyword evidence="4" id="KW-1185">Reference proteome</keyword>
<dbReference type="EMBL" id="ML979132">
    <property type="protein sequence ID" value="KAF1921743.1"/>
    <property type="molecule type" value="Genomic_DNA"/>
</dbReference>
<evidence type="ECO:0000313" key="3">
    <source>
        <dbReference type="EMBL" id="KAF1921743.1"/>
    </source>
</evidence>
<feature type="compositionally biased region" description="Basic and acidic residues" evidence="1">
    <location>
        <begin position="26"/>
        <end position="41"/>
    </location>
</feature>
<dbReference type="AlphaFoldDB" id="A0A6A5R286"/>
<dbReference type="Proteomes" id="UP000800096">
    <property type="component" value="Unassembled WGS sequence"/>
</dbReference>
<evidence type="ECO:0008006" key="5">
    <source>
        <dbReference type="Google" id="ProtNLM"/>
    </source>
</evidence>
<accession>A0A6A5R286</accession>
<evidence type="ECO:0000256" key="1">
    <source>
        <dbReference type="SAM" id="MobiDB-lite"/>
    </source>
</evidence>
<sequence length="78" mass="8624">MCRVVTAGCCLFVCFSKPLHPVGVGQEKDGSSRHHQPDMRVDVMVRHGQRRDDSRPKEQGEGICQAGLVDLNFECTAP</sequence>
<gene>
    <name evidence="3" type="ORF">BDU57DRAFT_510704</name>
</gene>
<reference evidence="3" key="1">
    <citation type="journal article" date="2020" name="Stud. Mycol.">
        <title>101 Dothideomycetes genomes: a test case for predicting lifestyles and emergence of pathogens.</title>
        <authorList>
            <person name="Haridas S."/>
            <person name="Albert R."/>
            <person name="Binder M."/>
            <person name="Bloem J."/>
            <person name="Labutti K."/>
            <person name="Salamov A."/>
            <person name="Andreopoulos B."/>
            <person name="Baker S."/>
            <person name="Barry K."/>
            <person name="Bills G."/>
            <person name="Bluhm B."/>
            <person name="Cannon C."/>
            <person name="Castanera R."/>
            <person name="Culley D."/>
            <person name="Daum C."/>
            <person name="Ezra D."/>
            <person name="Gonzalez J."/>
            <person name="Henrissat B."/>
            <person name="Kuo A."/>
            <person name="Liang C."/>
            <person name="Lipzen A."/>
            <person name="Lutzoni F."/>
            <person name="Magnuson J."/>
            <person name="Mondo S."/>
            <person name="Nolan M."/>
            <person name="Ohm R."/>
            <person name="Pangilinan J."/>
            <person name="Park H.-J."/>
            <person name="Ramirez L."/>
            <person name="Alfaro M."/>
            <person name="Sun H."/>
            <person name="Tritt A."/>
            <person name="Yoshinaga Y."/>
            <person name="Zwiers L.-H."/>
            <person name="Turgeon B."/>
            <person name="Goodwin S."/>
            <person name="Spatafora J."/>
            <person name="Crous P."/>
            <person name="Grigoriev I."/>
        </authorList>
    </citation>
    <scope>NUCLEOTIDE SEQUENCE</scope>
    <source>
        <strain evidence="3">HMLAC05119</strain>
    </source>
</reference>
<feature type="region of interest" description="Disordered" evidence="1">
    <location>
        <begin position="22"/>
        <end position="41"/>
    </location>
</feature>
<keyword evidence="2" id="KW-0732">Signal</keyword>
<name>A0A6A5R286_AMPQU</name>